<feature type="compositionally biased region" description="Polar residues" evidence="10">
    <location>
        <begin position="655"/>
        <end position="666"/>
    </location>
</feature>
<comment type="caution">
    <text evidence="12">The sequence shown here is derived from an EMBL/GenBank/DDBJ whole genome shotgun (WGS) entry which is preliminary data.</text>
</comment>
<gene>
    <name evidence="12" type="ORF">DI09_36p60</name>
</gene>
<evidence type="ECO:0000256" key="4">
    <source>
        <dbReference type="ARBA" id="ARBA00022679"/>
    </source>
</evidence>
<dbReference type="PROSITE" id="PS00900">
    <property type="entry name" value="RNA_POL_PHAGE_1"/>
    <property type="match status" value="1"/>
</dbReference>
<sequence length="1415" mass="155565">MAAQTKPLEDDAVRWRVLPWTRLSLEEVLLAEEQFFAEDSFCFQEQPIQEDALLVPDDSALYAEDALDLLHPLNVGDEEYADFSACETPSDVPAIPSSVAVSTAQPEKDCHISDNGSLIHEFIDPCRGNTTAAFSSSFSNPHTQVDGLPVIPPPINAKTIEKALLTASPRTSSIPKSRDSLPLFHVSPKLEHIIAQFIFSFAIRTEIGSLPEQETGINWDAVAHQSRKDTFEGRQALHGLYAVVEFLACKGLPGDADHLLNWMLSKDLSKSPSMLPPAQLSTCAPFFESQSTFSTPPSLMSPHISVPQELLSFLAKTHLAAFEALGMQAPERKIFIKKRKGQRATAHLQSAMHWFMQMGAALPTSSDHESPSDTFLLETLSSENAVQADAVSVSLTEGPNEAPRGAVFVGHGLRSLAHTHACGEVALTQLQESIEQDCTSAARERFLQVQKSGFLERRNPLAPTLVRLVEKWRVLLSERLRLIYEMSDDVRNDSSILQAQPLFTTLIANLGVEAISGTILSLLLMPGHEGTGYKGGGRRVPWWLPSGRAFIFGRLSLELGSRLLGSSPTNLMEWPAAQRVQVGSRLLTEALPLLRMDDGTPAFFHSVRRFRVNSLLGMLTINPLLSQHFGIPIRVASNAKDADRSESAKLGGETDGSTQWAGPTQPSTYLTSPLAMDISMSLPMVVPPRPWSSWRAGGYLLRRIPCFRIRDDPSQMAQVMMADARGKLAPLLEGLTFLGQTPWRINVRVLAVVRAAWQASSQTKAPETISTLASHAEALLGLDAGMRPDDRHSLWCDLNYRLMVADAISSYTEFFLPHNVDFRGRAYPIPALLSHMGSDLCRGLVLFGAQKAAPLGARGLHWLLIHLANMYGYDKASFEERLSWAQTHRAQIESSAADPINEQWWMAAEHPWQTLAACIEVSGAWAHPQGPEAFVTSIPVQQDGSCNGLQHYAALGRDPLGALHVNLVPGSRPADIYSAVATAVSQRIFNDAKSDSVEKLHLDIQQHAHNATNEASDRDIEATAMPLPGGVPAATNTGSSTAMLSRAEIARWILSPESGLPSAITRKIVKQSVMTSVYGVTLYGATQQIYKRLVEVAAPRTSAAAADSSGAQVQGNNRHMRQAARYIASLVFSSLGSMFDRSRRIQAWLTEVVTLVTASVPREWVARYFGVDTTQELTTLPPRSFNGPVEDILAGNKRPFAPSGLLRQFLNTKEGDAVYPRTLMAWTSPLGFPVVQPYREAEKVVVPTPLQMVTLDVIPDHETPVAVRQQIAAFAPNYIHSLDASHMFMTARRIEAHGIVFAAVHDSFWTHPKDTDLLHQELRAAFIELHSRPLLHELRSELIERFGNNLIPLQKRKVTLQKEEATGKSKDKSASKTGKRKTETGPCWAPVDIPQVPEQGSFVLEDVVHSPYFFN</sequence>
<dbReference type="HOGENOM" id="CLU_253417_0_0_1"/>
<dbReference type="RefSeq" id="XP_013237839.1">
    <property type="nucleotide sequence ID" value="XM_013382385.1"/>
</dbReference>
<comment type="similarity">
    <text evidence="1 9">Belongs to the phage and mitochondrial RNA polymerase family.</text>
</comment>
<name>A0A098VR51_9MICR</name>
<comment type="function">
    <text evidence="9">DNA-dependent RNA polymerase catalyzes the transcription of DNA into RNA using the four ribonucleoside triphosphates as substrates.</text>
</comment>
<keyword evidence="7 9" id="KW-0804">Transcription</keyword>
<dbReference type="VEuPathDB" id="MicrosporidiaDB:DI09_36p60"/>
<evidence type="ECO:0000256" key="1">
    <source>
        <dbReference type="ARBA" id="ARBA00009493"/>
    </source>
</evidence>
<dbReference type="GO" id="GO:0003899">
    <property type="term" value="F:DNA-directed RNA polymerase activity"/>
    <property type="evidence" value="ECO:0007669"/>
    <property type="project" value="UniProtKB-EC"/>
</dbReference>
<dbReference type="Gene3D" id="1.10.1320.10">
    <property type="entry name" value="DNA-directed RNA polymerase, N-terminal domain"/>
    <property type="match status" value="1"/>
</dbReference>
<keyword evidence="6" id="KW-0809">Transit peptide</keyword>
<feature type="domain" description="DNA-directed RNA polymerase N-terminal" evidence="11">
    <location>
        <begin position="429"/>
        <end position="740"/>
    </location>
</feature>
<evidence type="ECO:0000256" key="7">
    <source>
        <dbReference type="ARBA" id="ARBA00023163"/>
    </source>
</evidence>
<dbReference type="InterPro" id="IPR043502">
    <property type="entry name" value="DNA/RNA_pol_sf"/>
</dbReference>
<dbReference type="InterPro" id="IPR037159">
    <property type="entry name" value="RNA_POL_N_sf"/>
</dbReference>
<dbReference type="FunFam" id="1.10.287.280:FF:000001">
    <property type="entry name" value="DNA-directed RNA polymerase"/>
    <property type="match status" value="1"/>
</dbReference>
<dbReference type="InterPro" id="IPR029262">
    <property type="entry name" value="RPOL_N"/>
</dbReference>
<feature type="region of interest" description="Disordered" evidence="10">
    <location>
        <begin position="642"/>
        <end position="666"/>
    </location>
</feature>
<keyword evidence="3 9" id="KW-0240">DNA-directed RNA polymerase</keyword>
<organism evidence="12 13">
    <name type="scientific">Mitosporidium daphniae</name>
    <dbReference type="NCBI Taxonomy" id="1485682"/>
    <lineage>
        <taxon>Eukaryota</taxon>
        <taxon>Fungi</taxon>
        <taxon>Fungi incertae sedis</taxon>
        <taxon>Microsporidia</taxon>
        <taxon>Mitosporidium</taxon>
    </lineage>
</organism>
<dbReference type="PROSITE" id="PS00489">
    <property type="entry name" value="RNA_POL_PHAGE_2"/>
    <property type="match status" value="1"/>
</dbReference>
<evidence type="ECO:0000256" key="9">
    <source>
        <dbReference type="RuleBase" id="RU003805"/>
    </source>
</evidence>
<keyword evidence="5 9" id="KW-0548">Nucleotidyltransferase</keyword>
<evidence type="ECO:0000256" key="2">
    <source>
        <dbReference type="ARBA" id="ARBA00012418"/>
    </source>
</evidence>
<dbReference type="OrthoDB" id="276422at2759"/>
<dbReference type="Proteomes" id="UP000029725">
    <property type="component" value="Unassembled WGS sequence"/>
</dbReference>
<accession>A0A098VR51</accession>
<reference evidence="12 13" key="1">
    <citation type="submission" date="2014-04" db="EMBL/GenBank/DDBJ databases">
        <title>A new species of microsporidia sheds light on the evolution of extreme parasitism.</title>
        <authorList>
            <person name="Haag K.L."/>
            <person name="James T.Y."/>
            <person name="Larsson R."/>
            <person name="Schaer T.M."/>
            <person name="Refardt D."/>
            <person name="Pombert J.-F."/>
            <person name="Ebert D."/>
        </authorList>
    </citation>
    <scope>NUCLEOTIDE SEQUENCE [LARGE SCALE GENOMIC DNA]</scope>
    <source>
        <strain evidence="12 13">UGP3</strain>
        <tissue evidence="12">Spores</tissue>
    </source>
</reference>
<dbReference type="InterPro" id="IPR046950">
    <property type="entry name" value="DNA-dir_Rpol_C_phage-type"/>
</dbReference>
<dbReference type="Pfam" id="PF00940">
    <property type="entry name" value="RNA_pol"/>
    <property type="match status" value="1"/>
</dbReference>
<dbReference type="SUPFAM" id="SSF56672">
    <property type="entry name" value="DNA/RNA polymerases"/>
    <property type="match status" value="2"/>
</dbReference>
<dbReference type="Pfam" id="PF14700">
    <property type="entry name" value="RPOL_N"/>
    <property type="match status" value="1"/>
</dbReference>
<proteinExistence type="inferred from homology"/>
<dbReference type="GeneID" id="25259721"/>
<protein>
    <recommendedName>
        <fullName evidence="2 9">DNA-directed RNA polymerase</fullName>
        <ecNumber evidence="2 9">2.7.7.6</ecNumber>
    </recommendedName>
</protein>
<evidence type="ECO:0000313" key="12">
    <source>
        <dbReference type="EMBL" id="KGG51395.1"/>
    </source>
</evidence>
<dbReference type="GO" id="GO:0003677">
    <property type="term" value="F:DNA binding"/>
    <property type="evidence" value="ECO:0007669"/>
    <property type="project" value="InterPro"/>
</dbReference>
<feature type="compositionally biased region" description="Basic and acidic residues" evidence="10">
    <location>
        <begin position="1361"/>
        <end position="1374"/>
    </location>
</feature>
<dbReference type="InterPro" id="IPR002092">
    <property type="entry name" value="DNA-dir_Rpol_phage-type"/>
</dbReference>
<keyword evidence="13" id="KW-1185">Reference proteome</keyword>
<evidence type="ECO:0000259" key="11">
    <source>
        <dbReference type="SMART" id="SM01311"/>
    </source>
</evidence>
<evidence type="ECO:0000256" key="3">
    <source>
        <dbReference type="ARBA" id="ARBA00022478"/>
    </source>
</evidence>
<evidence type="ECO:0000313" key="13">
    <source>
        <dbReference type="Proteomes" id="UP000029725"/>
    </source>
</evidence>
<evidence type="ECO:0000256" key="6">
    <source>
        <dbReference type="ARBA" id="ARBA00022946"/>
    </source>
</evidence>
<dbReference type="EC" id="2.7.7.6" evidence="2 9"/>
<comment type="catalytic activity">
    <reaction evidence="8 9">
        <text>RNA(n) + a ribonucleoside 5'-triphosphate = RNA(n+1) + diphosphate</text>
        <dbReference type="Rhea" id="RHEA:21248"/>
        <dbReference type="Rhea" id="RHEA-COMP:14527"/>
        <dbReference type="Rhea" id="RHEA-COMP:17342"/>
        <dbReference type="ChEBI" id="CHEBI:33019"/>
        <dbReference type="ChEBI" id="CHEBI:61557"/>
        <dbReference type="ChEBI" id="CHEBI:140395"/>
        <dbReference type="EC" id="2.7.7.6"/>
    </reaction>
</comment>
<feature type="region of interest" description="Disordered" evidence="10">
    <location>
        <begin position="1361"/>
        <end position="1390"/>
    </location>
</feature>
<dbReference type="GO" id="GO:0006390">
    <property type="term" value="P:mitochondrial transcription"/>
    <property type="evidence" value="ECO:0007669"/>
    <property type="project" value="TreeGrafter"/>
</dbReference>
<dbReference type="Gene3D" id="1.10.287.280">
    <property type="match status" value="1"/>
</dbReference>
<dbReference type="EMBL" id="JMKJ01000299">
    <property type="protein sequence ID" value="KGG51395.1"/>
    <property type="molecule type" value="Genomic_DNA"/>
</dbReference>
<evidence type="ECO:0000256" key="10">
    <source>
        <dbReference type="SAM" id="MobiDB-lite"/>
    </source>
</evidence>
<dbReference type="PANTHER" id="PTHR10102:SF0">
    <property type="entry name" value="DNA-DIRECTED RNA POLYMERASE, MITOCHONDRIAL"/>
    <property type="match status" value="1"/>
</dbReference>
<dbReference type="GO" id="GO:0034245">
    <property type="term" value="C:mitochondrial DNA-directed RNA polymerase complex"/>
    <property type="evidence" value="ECO:0007669"/>
    <property type="project" value="TreeGrafter"/>
</dbReference>
<dbReference type="PANTHER" id="PTHR10102">
    <property type="entry name" value="DNA-DIRECTED RNA POLYMERASE, MITOCHONDRIAL"/>
    <property type="match status" value="1"/>
</dbReference>
<evidence type="ECO:0000256" key="8">
    <source>
        <dbReference type="ARBA" id="ARBA00048552"/>
    </source>
</evidence>
<evidence type="ECO:0000256" key="5">
    <source>
        <dbReference type="ARBA" id="ARBA00022695"/>
    </source>
</evidence>
<keyword evidence="4 9" id="KW-0808">Transferase</keyword>
<dbReference type="Gene3D" id="1.10.150.20">
    <property type="entry name" value="5' to 3' exonuclease, C-terminal subdomain"/>
    <property type="match status" value="1"/>
</dbReference>
<dbReference type="SMART" id="SM01311">
    <property type="entry name" value="RPOL_N"/>
    <property type="match status" value="1"/>
</dbReference>